<evidence type="ECO:0000256" key="2">
    <source>
        <dbReference type="ARBA" id="ARBA00024426"/>
    </source>
</evidence>
<dbReference type="FunFam" id="1.10.630.10:FF:000476">
    <property type="entry name" value="Fatty-acid-binding protein 2"/>
    <property type="match status" value="1"/>
</dbReference>
<protein>
    <recommendedName>
        <fullName evidence="2">Chalcone--flavanone isomerase</fullName>
    </recommendedName>
</protein>
<dbReference type="Gene3D" id="3.50.70.10">
    <property type="match status" value="1"/>
</dbReference>
<dbReference type="EMBL" id="CM000780">
    <property type="protein sequence ID" value="AQK56194.1"/>
    <property type="molecule type" value="Genomic_DNA"/>
</dbReference>
<reference evidence="5" key="1">
    <citation type="submission" date="2015-12" db="EMBL/GenBank/DDBJ databases">
        <title>Update maize B73 reference genome by single molecule sequencing technologies.</title>
        <authorList>
            <consortium name="Maize Genome Sequencing Project"/>
            <person name="Ware D."/>
        </authorList>
    </citation>
    <scope>NUCLEOTIDE SEQUENCE</scope>
    <source>
        <tissue evidence="5">Seedling</tissue>
    </source>
</reference>
<dbReference type="SMR" id="A0A1D6QDB8"/>
<dbReference type="SUPFAM" id="SSF54626">
    <property type="entry name" value="Chalcone isomerase"/>
    <property type="match status" value="1"/>
</dbReference>
<dbReference type="EMBL" id="CM000780">
    <property type="protein sequence ID" value="AQK56196.1"/>
    <property type="molecule type" value="Genomic_DNA"/>
</dbReference>
<dbReference type="Gene3D" id="1.10.890.20">
    <property type="match status" value="1"/>
</dbReference>
<name>A0A1D6QDB8_MAIZE</name>
<dbReference type="PANTHER" id="PTHR47284:SF3">
    <property type="entry name" value="FATTY-ACID-BINDING PROTEIN 2"/>
    <property type="match status" value="1"/>
</dbReference>
<proteinExistence type="inferred from homology"/>
<dbReference type="GO" id="GO:0020037">
    <property type="term" value="F:heme binding"/>
    <property type="evidence" value="ECO:0007669"/>
    <property type="project" value="InterPro"/>
</dbReference>
<dbReference type="EMBL" id="CM000780">
    <property type="protein sequence ID" value="AQK56195.1"/>
    <property type="molecule type" value="Genomic_DNA"/>
</dbReference>
<evidence type="ECO:0000259" key="4">
    <source>
        <dbReference type="Pfam" id="PF16035"/>
    </source>
</evidence>
<feature type="signal peptide" evidence="3">
    <location>
        <begin position="1"/>
        <end position="20"/>
    </location>
</feature>
<dbReference type="InParanoid" id="A0A1D6QDB8"/>
<dbReference type="GO" id="GO:0016872">
    <property type="term" value="F:intramolecular lyase activity"/>
    <property type="evidence" value="ECO:0007669"/>
    <property type="project" value="InterPro"/>
</dbReference>
<dbReference type="PANTHER" id="PTHR47284">
    <property type="entry name" value="FATTY-ACID-BINDING PROTEIN 2"/>
    <property type="match status" value="1"/>
</dbReference>
<comment type="similarity">
    <text evidence="1">Belongs to the chalcone isomerase family.</text>
</comment>
<dbReference type="InterPro" id="IPR016088">
    <property type="entry name" value="Chalcone_isomerase_3-sand"/>
</dbReference>
<dbReference type="InterPro" id="IPR036396">
    <property type="entry name" value="Cyt_P450_sf"/>
</dbReference>
<dbReference type="InterPro" id="IPR016089">
    <property type="entry name" value="Chalcone_isomerase_bundle_sf"/>
</dbReference>
<dbReference type="AlphaFoldDB" id="A0A1D6QDB8"/>
<dbReference type="Gene3D" id="1.10.630.10">
    <property type="entry name" value="Cytochrome P450"/>
    <property type="match status" value="1"/>
</dbReference>
<dbReference type="GO" id="GO:0016705">
    <property type="term" value="F:oxidoreductase activity, acting on paired donors, with incorporation or reduction of molecular oxygen"/>
    <property type="evidence" value="ECO:0007669"/>
    <property type="project" value="InterPro"/>
</dbReference>
<sequence>MLGVGTAAAVLLGAVALVLADAAARRAHWWYREAAEVVLVGGVALVVVDAAARRAHGWYREAAARLPPGEMGWPLVGGMWAFLRAFKFGRTRTGVYQGFMFSSLTVLMTTAEACKQVLMDEDAFVTGWPKATVALVGPRSFVAMPHDEHRRLRKLTAAPINGFDALTGYRAVGLNANAAAKYFRKVLLLLNSLTSSKEASDFIMKDWSIFSKFDHNGAYLPMLPIDSPISHDVGLGLISQVGNLVECSFQHPRHICATGSGTVQEAFSCLNKFAEAFYFWFSRASNPKLFQRLSAAAGSSSRVCRSHIKQVASCLQHLPGLQFGSQLRKDHAVQMLLARLASTTFGRLWTEVEEHHACNILMLAAATVVPPFENMYEFTTCCFVLVGMGFRSMRIMRVKDLNLYAFGLYIQPDSVCKKLGPKYACIPDAELKDHPDFYEDLLRENIDMTVRLVVSYNGLSIGTVRDAFEKSLAFRLKKMNPNTDYDCLKTFGSCFNEYIRIPAGTKIDFRQTSDGQLITEIDGKQIGTVHSKYLCRTFFDMYIGDPPVSVETKHGIAQNVAGLMRRC</sequence>
<dbReference type="Pfam" id="PF16035">
    <property type="entry name" value="Chalcone_2"/>
    <property type="match status" value="1"/>
</dbReference>
<organism evidence="5">
    <name type="scientific">Zea mays</name>
    <name type="common">Maize</name>
    <dbReference type="NCBI Taxonomy" id="4577"/>
    <lineage>
        <taxon>Eukaryota</taxon>
        <taxon>Viridiplantae</taxon>
        <taxon>Streptophyta</taxon>
        <taxon>Embryophyta</taxon>
        <taxon>Tracheophyta</taxon>
        <taxon>Spermatophyta</taxon>
        <taxon>Magnoliopsida</taxon>
        <taxon>Liliopsida</taxon>
        <taxon>Poales</taxon>
        <taxon>Poaceae</taxon>
        <taxon>PACMAD clade</taxon>
        <taxon>Panicoideae</taxon>
        <taxon>Andropogonodae</taxon>
        <taxon>Andropogoneae</taxon>
        <taxon>Tripsacinae</taxon>
        <taxon>Zea</taxon>
    </lineage>
</organism>
<dbReference type="eggNOG" id="ENOG502QWEB">
    <property type="taxonomic scope" value="Eukaryota"/>
</dbReference>
<evidence type="ECO:0000313" key="5">
    <source>
        <dbReference type="EMBL" id="AQK56195.1"/>
    </source>
</evidence>
<dbReference type="PaxDb" id="4577-GRMZM2G315230_P01"/>
<evidence type="ECO:0000256" key="1">
    <source>
        <dbReference type="ARBA" id="ARBA00007166"/>
    </source>
</evidence>
<feature type="domain" description="Chalcone isomerase" evidence="4">
    <location>
        <begin position="383"/>
        <end position="556"/>
    </location>
</feature>
<gene>
    <name evidence="5" type="ORF">ZEAMMB73_Zm00001d052107</name>
</gene>
<dbReference type="InterPro" id="IPR036298">
    <property type="entry name" value="Chalcone_isomerase_sf"/>
</dbReference>
<keyword evidence="3" id="KW-0732">Signal</keyword>
<accession>A0A1D6QDB8</accession>
<dbReference type="GO" id="GO:0004497">
    <property type="term" value="F:monooxygenase activity"/>
    <property type="evidence" value="ECO:0007669"/>
    <property type="project" value="InterPro"/>
</dbReference>
<feature type="chain" id="PRO_5010808094" description="Chalcone--flavanone isomerase" evidence="3">
    <location>
        <begin position="21"/>
        <end position="567"/>
    </location>
</feature>
<evidence type="ECO:0000256" key="3">
    <source>
        <dbReference type="SAM" id="SignalP"/>
    </source>
</evidence>
<dbReference type="ExpressionAtlas" id="A0A1D6QDB8">
    <property type="expression patterns" value="baseline and differential"/>
</dbReference>
<dbReference type="GO" id="GO:0005506">
    <property type="term" value="F:iron ion binding"/>
    <property type="evidence" value="ECO:0007669"/>
    <property type="project" value="InterPro"/>
</dbReference>
<dbReference type="InterPro" id="IPR016087">
    <property type="entry name" value="Chalcone_isomerase"/>
</dbReference>
<dbReference type="STRING" id="4577.A0A1D6QDB8"/>
<dbReference type="SUPFAM" id="SSF48264">
    <property type="entry name" value="Cytochrome P450"/>
    <property type="match status" value="1"/>
</dbReference>